<proteinExistence type="predicted"/>
<reference evidence="1 2" key="1">
    <citation type="submission" date="2013-11" db="EMBL/GenBank/DDBJ databases">
        <title>The Genome Sequence of Phytophthora parasitica P1976.</title>
        <authorList>
            <consortium name="The Broad Institute Genomics Platform"/>
            <person name="Russ C."/>
            <person name="Tyler B."/>
            <person name="Panabieres F."/>
            <person name="Shan W."/>
            <person name="Tripathy S."/>
            <person name="Grunwald N."/>
            <person name="Machado M."/>
            <person name="Johnson C.S."/>
            <person name="Walker B."/>
            <person name="Young S."/>
            <person name="Zeng Q."/>
            <person name="Gargeya S."/>
            <person name="Fitzgerald M."/>
            <person name="Haas B."/>
            <person name="Abouelleil A."/>
            <person name="Allen A.W."/>
            <person name="Alvarado L."/>
            <person name="Arachchi H.M."/>
            <person name="Berlin A.M."/>
            <person name="Chapman S.B."/>
            <person name="Gainer-Dewar J."/>
            <person name="Goldberg J."/>
            <person name="Griggs A."/>
            <person name="Gujja S."/>
            <person name="Hansen M."/>
            <person name="Howarth C."/>
            <person name="Imamovic A."/>
            <person name="Ireland A."/>
            <person name="Larimer J."/>
            <person name="McCowan C."/>
            <person name="Murphy C."/>
            <person name="Pearson M."/>
            <person name="Poon T.W."/>
            <person name="Priest M."/>
            <person name="Roberts A."/>
            <person name="Saif S."/>
            <person name="Shea T."/>
            <person name="Sisk P."/>
            <person name="Sykes S."/>
            <person name="Wortman J."/>
            <person name="Nusbaum C."/>
            <person name="Birren B."/>
        </authorList>
    </citation>
    <scope>NUCLEOTIDE SEQUENCE [LARGE SCALE GENOMIC DNA]</scope>
    <source>
        <strain evidence="1 2">P1976</strain>
    </source>
</reference>
<dbReference type="AlphaFoldDB" id="A0A081AD68"/>
<evidence type="ECO:0000313" key="2">
    <source>
        <dbReference type="Proteomes" id="UP000028582"/>
    </source>
</evidence>
<dbReference type="EMBL" id="ANJA01001494">
    <property type="protein sequence ID" value="ETO76829.1"/>
    <property type="molecule type" value="Genomic_DNA"/>
</dbReference>
<name>A0A081AD68_PHYNI</name>
<sequence length="61" mass="7044">MIRQPSAELLSNHKRWPTKYMPIKYMSTKGKKTCIARLDTTESWFLSSDTQLKSLSPHSTS</sequence>
<evidence type="ECO:0000313" key="1">
    <source>
        <dbReference type="EMBL" id="ETO76829.1"/>
    </source>
</evidence>
<organism evidence="1 2">
    <name type="scientific">Phytophthora nicotianae P1976</name>
    <dbReference type="NCBI Taxonomy" id="1317066"/>
    <lineage>
        <taxon>Eukaryota</taxon>
        <taxon>Sar</taxon>
        <taxon>Stramenopiles</taxon>
        <taxon>Oomycota</taxon>
        <taxon>Peronosporomycetes</taxon>
        <taxon>Peronosporales</taxon>
        <taxon>Peronosporaceae</taxon>
        <taxon>Phytophthora</taxon>
    </lineage>
</organism>
<accession>A0A081AD68</accession>
<gene>
    <name evidence="1" type="ORF">F444_07754</name>
</gene>
<dbReference type="Proteomes" id="UP000028582">
    <property type="component" value="Unassembled WGS sequence"/>
</dbReference>
<comment type="caution">
    <text evidence="1">The sequence shown here is derived from an EMBL/GenBank/DDBJ whole genome shotgun (WGS) entry which is preliminary data.</text>
</comment>
<protein>
    <submittedName>
        <fullName evidence="1">Uncharacterized protein</fullName>
    </submittedName>
</protein>